<keyword evidence="2" id="KW-0229">DNA integration</keyword>
<name>W4N995_9BIFI</name>
<dbReference type="CDD" id="cd01189">
    <property type="entry name" value="INT_ICEBs1_C_like"/>
    <property type="match status" value="1"/>
</dbReference>
<dbReference type="InterPro" id="IPR011010">
    <property type="entry name" value="DNA_brk_join_enz"/>
</dbReference>
<dbReference type="PROSITE" id="PS51898">
    <property type="entry name" value="TYR_RECOMBINASE"/>
    <property type="match status" value="1"/>
</dbReference>
<dbReference type="Proteomes" id="UP000019155">
    <property type="component" value="Unassembled WGS sequence"/>
</dbReference>
<evidence type="ECO:0000256" key="1">
    <source>
        <dbReference type="ARBA" id="ARBA00008857"/>
    </source>
</evidence>
<dbReference type="PANTHER" id="PTHR30349">
    <property type="entry name" value="PHAGE INTEGRASE-RELATED"/>
    <property type="match status" value="1"/>
</dbReference>
<evidence type="ECO:0000256" key="5">
    <source>
        <dbReference type="PROSITE-ProRule" id="PRU01248"/>
    </source>
</evidence>
<dbReference type="eggNOG" id="COG0582">
    <property type="taxonomic scope" value="Bacteria"/>
</dbReference>
<evidence type="ECO:0000256" key="2">
    <source>
        <dbReference type="ARBA" id="ARBA00022908"/>
    </source>
</evidence>
<sequence>MAYTIRPYDTKGGRRYEVRYRKPDGTATGKRGFRRKMDADAWGAANVTTAKTTGAYIDPQAGRRRLEDFWEPWIAAKKTRCKPSYIKSLEDTWRPHVEPKWGMREVQSITHDEVQEWVTALSGERSASVVLRAEGILKALLEAARRAKCIHDNPCDGLSLPRKTGRKHVYLTASELGRLADQCEWRRLIILTLGLCGLRWGELVALRVEDVDLQRDRLTVAKSITRVGSRMVETDPKTHEKRVVMFPAVLLPALKAQCAGRRPTDFLFTAPDMPFDKPMGNGWNPTRKDGWFASALRKAGIGGKMTLHDLRHTAASLMVQSGANVKTVQRQLGHKSAAMTLDTYADLFDADLDDLSARMGELLFAGGVGKMWARQVESTSADVADAGVSA</sequence>
<dbReference type="PANTHER" id="PTHR30349:SF64">
    <property type="entry name" value="PROPHAGE INTEGRASE INTD-RELATED"/>
    <property type="match status" value="1"/>
</dbReference>
<reference evidence="8 9" key="1">
    <citation type="journal article" date="2014" name="Genome Announc.">
        <title>The Genome Sequence of Bifidobacterium moukalabense DSM 27321 Highlights the Close Phylogenetic Relatedness with the Bifidobacterium dentium Taxon.</title>
        <authorList>
            <person name="Lugli G.A."/>
            <person name="Duranti S."/>
            <person name="Milani C."/>
            <person name="Turroni F."/>
            <person name="Viappiani A."/>
            <person name="Mangifesta M."/>
            <person name="van Sinderen D."/>
            <person name="Ventura M."/>
        </authorList>
    </citation>
    <scope>NUCLEOTIDE SEQUENCE [LARGE SCALE GENOMIC DNA]</scope>
    <source>
        <strain evidence="8 9">DSM 27321</strain>
    </source>
</reference>
<dbReference type="EMBL" id="AZMV01000003">
    <property type="protein sequence ID" value="ETY71673.1"/>
    <property type="molecule type" value="Genomic_DNA"/>
</dbReference>
<dbReference type="InterPro" id="IPR013762">
    <property type="entry name" value="Integrase-like_cat_sf"/>
</dbReference>
<evidence type="ECO:0000256" key="4">
    <source>
        <dbReference type="ARBA" id="ARBA00023172"/>
    </source>
</evidence>
<dbReference type="Gene3D" id="1.10.443.10">
    <property type="entry name" value="Intergrase catalytic core"/>
    <property type="match status" value="1"/>
</dbReference>
<protein>
    <submittedName>
        <fullName evidence="8">Integrase</fullName>
    </submittedName>
</protein>
<organism evidence="8 9">
    <name type="scientific">Bifidobacterium moukalabense DSM 27321</name>
    <dbReference type="NCBI Taxonomy" id="1435051"/>
    <lineage>
        <taxon>Bacteria</taxon>
        <taxon>Bacillati</taxon>
        <taxon>Actinomycetota</taxon>
        <taxon>Actinomycetes</taxon>
        <taxon>Bifidobacteriales</taxon>
        <taxon>Bifidobacteriaceae</taxon>
        <taxon>Bifidobacterium</taxon>
    </lineage>
</organism>
<dbReference type="GO" id="GO:0003677">
    <property type="term" value="F:DNA binding"/>
    <property type="evidence" value="ECO:0007669"/>
    <property type="project" value="UniProtKB-UniRule"/>
</dbReference>
<dbReference type="InterPro" id="IPR004107">
    <property type="entry name" value="Integrase_SAM-like_N"/>
</dbReference>
<dbReference type="AlphaFoldDB" id="W4N995"/>
<dbReference type="PATRIC" id="fig|1435051.3.peg.746"/>
<evidence type="ECO:0000259" key="7">
    <source>
        <dbReference type="PROSITE" id="PS51900"/>
    </source>
</evidence>
<keyword evidence="9" id="KW-1185">Reference proteome</keyword>
<dbReference type="Gene3D" id="1.10.150.130">
    <property type="match status" value="1"/>
</dbReference>
<dbReference type="STRING" id="1435051.BMOU_0751"/>
<dbReference type="GO" id="GO:0006310">
    <property type="term" value="P:DNA recombination"/>
    <property type="evidence" value="ECO:0007669"/>
    <property type="project" value="UniProtKB-KW"/>
</dbReference>
<feature type="domain" description="Core-binding (CB)" evidence="7">
    <location>
        <begin position="64"/>
        <end position="145"/>
    </location>
</feature>
<feature type="domain" description="Tyr recombinase" evidence="6">
    <location>
        <begin position="166"/>
        <end position="357"/>
    </location>
</feature>
<evidence type="ECO:0000313" key="8">
    <source>
        <dbReference type="EMBL" id="ETY71673.1"/>
    </source>
</evidence>
<dbReference type="RefSeq" id="WP_051428890.1">
    <property type="nucleotide sequence ID" value="NZ_AZMV01000003.1"/>
</dbReference>
<dbReference type="InterPro" id="IPR010998">
    <property type="entry name" value="Integrase_recombinase_N"/>
</dbReference>
<dbReference type="PROSITE" id="PS51900">
    <property type="entry name" value="CB"/>
    <property type="match status" value="1"/>
</dbReference>
<keyword evidence="3 5" id="KW-0238">DNA-binding</keyword>
<dbReference type="OrthoDB" id="1822491at2"/>
<evidence type="ECO:0000256" key="3">
    <source>
        <dbReference type="ARBA" id="ARBA00023125"/>
    </source>
</evidence>
<accession>W4N995</accession>
<dbReference type="GO" id="GO:0015074">
    <property type="term" value="P:DNA integration"/>
    <property type="evidence" value="ECO:0007669"/>
    <property type="project" value="UniProtKB-KW"/>
</dbReference>
<dbReference type="InterPro" id="IPR002104">
    <property type="entry name" value="Integrase_catalytic"/>
</dbReference>
<comment type="caution">
    <text evidence="8">The sequence shown here is derived from an EMBL/GenBank/DDBJ whole genome shotgun (WGS) entry which is preliminary data.</text>
</comment>
<dbReference type="SUPFAM" id="SSF56349">
    <property type="entry name" value="DNA breaking-rejoining enzymes"/>
    <property type="match status" value="1"/>
</dbReference>
<evidence type="ECO:0000313" key="9">
    <source>
        <dbReference type="Proteomes" id="UP000019155"/>
    </source>
</evidence>
<proteinExistence type="inferred from homology"/>
<keyword evidence="4" id="KW-0233">DNA recombination</keyword>
<dbReference type="Pfam" id="PF14659">
    <property type="entry name" value="Phage_int_SAM_3"/>
    <property type="match status" value="1"/>
</dbReference>
<evidence type="ECO:0000259" key="6">
    <source>
        <dbReference type="PROSITE" id="PS51898"/>
    </source>
</evidence>
<dbReference type="InterPro" id="IPR044068">
    <property type="entry name" value="CB"/>
</dbReference>
<dbReference type="InterPro" id="IPR050090">
    <property type="entry name" value="Tyrosine_recombinase_XerCD"/>
</dbReference>
<dbReference type="Pfam" id="PF00589">
    <property type="entry name" value="Phage_integrase"/>
    <property type="match status" value="1"/>
</dbReference>
<comment type="similarity">
    <text evidence="1">Belongs to the 'phage' integrase family.</text>
</comment>
<gene>
    <name evidence="8" type="ORF">BMOU_0751</name>
</gene>
<dbReference type="GeneID" id="97501376"/>